<evidence type="ECO:0000313" key="8">
    <source>
        <dbReference type="EMBL" id="MDN4475654.1"/>
    </source>
</evidence>
<evidence type="ECO:0000313" key="9">
    <source>
        <dbReference type="Proteomes" id="UP001172728"/>
    </source>
</evidence>
<keyword evidence="4 6" id="KW-1133">Transmembrane helix</keyword>
<evidence type="ECO:0000256" key="3">
    <source>
        <dbReference type="ARBA" id="ARBA00022692"/>
    </source>
</evidence>
<feature type="transmembrane region" description="Helical" evidence="6">
    <location>
        <begin position="134"/>
        <end position="154"/>
    </location>
</feature>
<reference evidence="8" key="1">
    <citation type="submission" date="2023-06" db="EMBL/GenBank/DDBJ databases">
        <title>Sysu t00192.</title>
        <authorList>
            <person name="Gao L."/>
            <person name="Fang B.-Z."/>
            <person name="Li W.-J."/>
        </authorList>
    </citation>
    <scope>NUCLEOTIDE SEQUENCE</scope>
    <source>
        <strain evidence="8">SYSU T00192</strain>
    </source>
</reference>
<evidence type="ECO:0000256" key="6">
    <source>
        <dbReference type="SAM" id="Phobius"/>
    </source>
</evidence>
<comment type="subcellular location">
    <subcellularLocation>
        <location evidence="1">Membrane</location>
        <topology evidence="1">Multi-pass membrane protein</topology>
    </subcellularLocation>
</comment>
<keyword evidence="3 6" id="KW-0812">Transmembrane</keyword>
<feature type="domain" description="EamA" evidence="7">
    <location>
        <begin position="162"/>
        <end position="303"/>
    </location>
</feature>
<feature type="transmembrane region" description="Helical" evidence="6">
    <location>
        <begin position="229"/>
        <end position="249"/>
    </location>
</feature>
<evidence type="ECO:0000259" key="7">
    <source>
        <dbReference type="Pfam" id="PF00892"/>
    </source>
</evidence>
<evidence type="ECO:0000256" key="4">
    <source>
        <dbReference type="ARBA" id="ARBA00022989"/>
    </source>
</evidence>
<dbReference type="PANTHER" id="PTHR32322:SF2">
    <property type="entry name" value="EAMA DOMAIN-CONTAINING PROTEIN"/>
    <property type="match status" value="1"/>
</dbReference>
<dbReference type="InterPro" id="IPR000620">
    <property type="entry name" value="EamA_dom"/>
</dbReference>
<dbReference type="EMBL" id="JAUHPW010000004">
    <property type="protein sequence ID" value="MDN4475654.1"/>
    <property type="molecule type" value="Genomic_DNA"/>
</dbReference>
<dbReference type="InterPro" id="IPR050638">
    <property type="entry name" value="AA-Vitamin_Transporters"/>
</dbReference>
<dbReference type="InterPro" id="IPR037185">
    <property type="entry name" value="EmrE-like"/>
</dbReference>
<feature type="domain" description="EamA" evidence="7">
    <location>
        <begin position="16"/>
        <end position="150"/>
    </location>
</feature>
<feature type="transmembrane region" description="Helical" evidence="6">
    <location>
        <begin position="261"/>
        <end position="280"/>
    </location>
</feature>
<feature type="transmembrane region" description="Helical" evidence="6">
    <location>
        <begin position="77"/>
        <end position="99"/>
    </location>
</feature>
<feature type="transmembrane region" description="Helical" evidence="6">
    <location>
        <begin position="160"/>
        <end position="179"/>
    </location>
</feature>
<dbReference type="SUPFAM" id="SSF103481">
    <property type="entry name" value="Multidrug resistance efflux transporter EmrE"/>
    <property type="match status" value="2"/>
</dbReference>
<feature type="transmembrane region" description="Helical" evidence="6">
    <location>
        <begin position="191"/>
        <end position="217"/>
    </location>
</feature>
<comment type="similarity">
    <text evidence="2">Belongs to the EamA transporter family.</text>
</comment>
<dbReference type="Pfam" id="PF00892">
    <property type="entry name" value="EamA"/>
    <property type="match status" value="2"/>
</dbReference>
<comment type="caution">
    <text evidence="8">The sequence shown here is derived from an EMBL/GenBank/DDBJ whole genome shotgun (WGS) entry which is preliminary data.</text>
</comment>
<feature type="transmembrane region" description="Helical" evidence="6">
    <location>
        <begin position="105"/>
        <end position="125"/>
    </location>
</feature>
<gene>
    <name evidence="8" type="ORF">QQX09_07285</name>
</gene>
<protein>
    <submittedName>
        <fullName evidence="8">DMT family transporter</fullName>
    </submittedName>
</protein>
<feature type="transmembrane region" description="Helical" evidence="6">
    <location>
        <begin position="44"/>
        <end position="65"/>
    </location>
</feature>
<accession>A0ABT8GAD1</accession>
<proteinExistence type="inferred from homology"/>
<keyword evidence="5 6" id="KW-0472">Membrane</keyword>
<name>A0ABT8GAD1_9MICO</name>
<organism evidence="8 9">
    <name type="scientific">Demequina litoralis</name>
    <dbReference type="NCBI Taxonomy" id="3051660"/>
    <lineage>
        <taxon>Bacteria</taxon>
        <taxon>Bacillati</taxon>
        <taxon>Actinomycetota</taxon>
        <taxon>Actinomycetes</taxon>
        <taxon>Micrococcales</taxon>
        <taxon>Demequinaceae</taxon>
        <taxon>Demequina</taxon>
    </lineage>
</organism>
<evidence type="ECO:0000256" key="5">
    <source>
        <dbReference type="ARBA" id="ARBA00023136"/>
    </source>
</evidence>
<keyword evidence="9" id="KW-1185">Reference proteome</keyword>
<dbReference type="RefSeq" id="WP_301132900.1">
    <property type="nucleotide sequence ID" value="NZ_JAUHPW010000004.1"/>
</dbReference>
<evidence type="ECO:0000256" key="2">
    <source>
        <dbReference type="ARBA" id="ARBA00007362"/>
    </source>
</evidence>
<feature type="transmembrane region" description="Helical" evidence="6">
    <location>
        <begin position="286"/>
        <end position="303"/>
    </location>
</feature>
<dbReference type="PANTHER" id="PTHR32322">
    <property type="entry name" value="INNER MEMBRANE TRANSPORTER"/>
    <property type="match status" value="1"/>
</dbReference>
<sequence>MTTLTHDAARVNRAQGLVLALASAASFGLSGSLARGLMDAGWTAGAATLVRVAIAAVVLTVPALIALRGRWRLLARAAGTVVAYGAFAVAGAQLFYFFAVGHLDVGVALLIEYMSPIVVVGYLWATRGHKPGRLTLLGAVVAMTGMVLLLDLLGGGHVSIVGIGWALGAMIGASVYFVISSSNSTGLPPVTLAWGGLTVAAVILGVAAAAGVLPLAFSTATVHLVPGDLPWWAAVALLGIVTSAVAYVVGIAATRRLGARLGSFVALTEVLAAALFAWLLVGQAPAPVQIGGAVLVLAGVVLVKLGEPDEPALAVVPEPALPGTDVVPADPGALLEAEAPEQVEARAVL</sequence>
<dbReference type="Proteomes" id="UP001172728">
    <property type="component" value="Unassembled WGS sequence"/>
</dbReference>
<evidence type="ECO:0000256" key="1">
    <source>
        <dbReference type="ARBA" id="ARBA00004141"/>
    </source>
</evidence>